<keyword evidence="4" id="KW-1185">Reference proteome</keyword>
<dbReference type="RefSeq" id="WP_231594188.1">
    <property type="nucleotide sequence ID" value="NZ_FONN01000001.1"/>
</dbReference>
<dbReference type="SMART" id="SM00481">
    <property type="entry name" value="POLIIIAc"/>
    <property type="match status" value="1"/>
</dbReference>
<dbReference type="SUPFAM" id="SSF89550">
    <property type="entry name" value="PHP domain-like"/>
    <property type="match status" value="1"/>
</dbReference>
<dbReference type="EMBL" id="FONN01000001">
    <property type="protein sequence ID" value="SFE14067.1"/>
    <property type="molecule type" value="Genomic_DNA"/>
</dbReference>
<accession>A0A1I1Y356</accession>
<evidence type="ECO:0000313" key="4">
    <source>
        <dbReference type="Proteomes" id="UP000183410"/>
    </source>
</evidence>
<dbReference type="CDD" id="cd07438">
    <property type="entry name" value="PHP_HisPPase_AMP"/>
    <property type="match status" value="1"/>
</dbReference>
<evidence type="ECO:0000313" key="3">
    <source>
        <dbReference type="EMBL" id="SFE14067.1"/>
    </source>
</evidence>
<feature type="region of interest" description="Disordered" evidence="1">
    <location>
        <begin position="1"/>
        <end position="20"/>
    </location>
</feature>
<dbReference type="InterPro" id="IPR016195">
    <property type="entry name" value="Pol/histidinol_Pase-like"/>
</dbReference>
<reference evidence="4" key="1">
    <citation type="submission" date="2016-10" db="EMBL/GenBank/DDBJ databases">
        <authorList>
            <person name="Varghese N."/>
            <person name="Submissions S."/>
        </authorList>
    </citation>
    <scope>NUCLEOTIDE SEQUENCE [LARGE SCALE GENOMIC DNA]</scope>
    <source>
        <strain evidence="4">CGMCC 1.10223</strain>
    </source>
</reference>
<name>A0A1I1Y356_9BACL</name>
<feature type="compositionally biased region" description="Polar residues" evidence="1">
    <location>
        <begin position="9"/>
        <end position="20"/>
    </location>
</feature>
<dbReference type="Proteomes" id="UP000183410">
    <property type="component" value="Unassembled WGS sequence"/>
</dbReference>
<dbReference type="AlphaFoldDB" id="A0A1I1Y356"/>
<gene>
    <name evidence="3" type="ORF">SAMN04487969_101270</name>
</gene>
<organism evidence="3 4">
    <name type="scientific">Paenibacillus algorifonticola</name>
    <dbReference type="NCBI Taxonomy" id="684063"/>
    <lineage>
        <taxon>Bacteria</taxon>
        <taxon>Bacillati</taxon>
        <taxon>Bacillota</taxon>
        <taxon>Bacilli</taxon>
        <taxon>Bacillales</taxon>
        <taxon>Paenibacillaceae</taxon>
        <taxon>Paenibacillus</taxon>
    </lineage>
</organism>
<dbReference type="Gene3D" id="3.20.20.140">
    <property type="entry name" value="Metal-dependent hydrolases"/>
    <property type="match status" value="1"/>
</dbReference>
<dbReference type="GO" id="GO:0035312">
    <property type="term" value="F:5'-3' DNA exonuclease activity"/>
    <property type="evidence" value="ECO:0007669"/>
    <property type="project" value="TreeGrafter"/>
</dbReference>
<proteinExistence type="predicted"/>
<evidence type="ECO:0000256" key="1">
    <source>
        <dbReference type="SAM" id="MobiDB-lite"/>
    </source>
</evidence>
<dbReference type="PANTHER" id="PTHR42924">
    <property type="entry name" value="EXONUCLEASE"/>
    <property type="match status" value="1"/>
</dbReference>
<sequence>MGKVDLHTHTTASDGTGSPSRNVQLAKAAGLAAIAITDHDTMAGVEEALAEGERLGITVVPGVELSTVADGQDIHVLGYYANWRDDLWQQRLTGLRSVRDNRNELIVAKLVELGLDITLEEVIAVALEHSGGAVSGKTVGRPHIAELLIRKGAVSTMQEAFDRYLASGSAAYVNPPRVHPYEAITWIKEAGGVSILAHPGLYGNDELVEELIRSGGVQGIEVYHSDHGPQEEAKYLQLAEQYGLIVTGGSDYHGEREGKVFHGAIGSRTVDAGVLGKLKPRSNDGSSE</sequence>
<feature type="domain" description="Polymerase/histidinol phosphatase N-terminal" evidence="2">
    <location>
        <begin position="4"/>
        <end position="69"/>
    </location>
</feature>
<dbReference type="Pfam" id="PF02811">
    <property type="entry name" value="PHP"/>
    <property type="match status" value="1"/>
</dbReference>
<dbReference type="InterPro" id="IPR052018">
    <property type="entry name" value="PHP_domain"/>
</dbReference>
<protein>
    <recommendedName>
        <fullName evidence="2">Polymerase/histidinol phosphatase N-terminal domain-containing protein</fullName>
    </recommendedName>
</protein>
<evidence type="ECO:0000259" key="2">
    <source>
        <dbReference type="SMART" id="SM00481"/>
    </source>
</evidence>
<dbReference type="PANTHER" id="PTHR42924:SF3">
    <property type="entry name" value="POLYMERASE_HISTIDINOL PHOSPHATASE N-TERMINAL DOMAIN-CONTAINING PROTEIN"/>
    <property type="match status" value="1"/>
</dbReference>
<dbReference type="GO" id="GO:0004534">
    <property type="term" value="F:5'-3' RNA exonuclease activity"/>
    <property type="evidence" value="ECO:0007669"/>
    <property type="project" value="TreeGrafter"/>
</dbReference>
<dbReference type="InterPro" id="IPR003141">
    <property type="entry name" value="Pol/His_phosphatase_N"/>
</dbReference>
<dbReference type="Gene3D" id="1.10.150.650">
    <property type="match status" value="1"/>
</dbReference>
<dbReference type="InterPro" id="IPR004013">
    <property type="entry name" value="PHP_dom"/>
</dbReference>